<evidence type="ECO:0000256" key="3">
    <source>
        <dbReference type="ARBA" id="ARBA00022750"/>
    </source>
</evidence>
<dbReference type="InterPro" id="IPR001969">
    <property type="entry name" value="Aspartic_peptidase_AS"/>
</dbReference>
<dbReference type="PROSITE" id="PS51767">
    <property type="entry name" value="PEPTIDASE_A1"/>
    <property type="match status" value="1"/>
</dbReference>
<feature type="active site" evidence="5">
    <location>
        <position position="295"/>
    </location>
</feature>
<reference evidence="9" key="1">
    <citation type="submission" date="2023-06" db="EMBL/GenBank/DDBJ databases">
        <title>Genome-scale phylogeny and comparative genomics of the fungal order Sordariales.</title>
        <authorList>
            <consortium name="Lawrence Berkeley National Laboratory"/>
            <person name="Hensen N."/>
            <person name="Bonometti L."/>
            <person name="Westerberg I."/>
            <person name="Brannstrom I.O."/>
            <person name="Guillou S."/>
            <person name="Cros-Aarteil S."/>
            <person name="Calhoun S."/>
            <person name="Haridas S."/>
            <person name="Kuo A."/>
            <person name="Mondo S."/>
            <person name="Pangilinan J."/>
            <person name="Riley R."/>
            <person name="LaButti K."/>
            <person name="Andreopoulos B."/>
            <person name="Lipzen A."/>
            <person name="Chen C."/>
            <person name="Yanf M."/>
            <person name="Daum C."/>
            <person name="Ng V."/>
            <person name="Clum A."/>
            <person name="Steindorff A."/>
            <person name="Ohm R."/>
            <person name="Martin F."/>
            <person name="Silar P."/>
            <person name="Natvig D."/>
            <person name="Lalanne C."/>
            <person name="Gautier V."/>
            <person name="Ament-velasquez S.L."/>
            <person name="Kruys A."/>
            <person name="Hutchinson M.I."/>
            <person name="Powell A.J."/>
            <person name="Barry K."/>
            <person name="Miller A.N."/>
            <person name="Grigoriev I.V."/>
            <person name="Debuchy R."/>
            <person name="Gladieux P."/>
            <person name="Thoren M.H."/>
            <person name="Johannesson H."/>
        </authorList>
    </citation>
    <scope>NUCLEOTIDE SEQUENCE</scope>
    <source>
        <strain evidence="9">SMH2392-1A</strain>
    </source>
</reference>
<dbReference type="Proteomes" id="UP001172101">
    <property type="component" value="Unassembled WGS sequence"/>
</dbReference>
<dbReference type="GO" id="GO:0004190">
    <property type="term" value="F:aspartic-type endopeptidase activity"/>
    <property type="evidence" value="ECO:0007669"/>
    <property type="project" value="UniProtKB-KW"/>
</dbReference>
<accession>A0AA40BJC7</accession>
<dbReference type="AlphaFoldDB" id="A0AA40BJC7"/>
<evidence type="ECO:0000259" key="8">
    <source>
        <dbReference type="PROSITE" id="PS51767"/>
    </source>
</evidence>
<dbReference type="InterPro" id="IPR034163">
    <property type="entry name" value="Aspergillopepsin-like_cat_dom"/>
</dbReference>
<protein>
    <submittedName>
        <fullName evidence="9">Aspartic peptidase domain-containing protein</fullName>
    </submittedName>
</protein>
<feature type="signal peptide" evidence="7">
    <location>
        <begin position="1"/>
        <end position="19"/>
    </location>
</feature>
<dbReference type="PANTHER" id="PTHR47966:SF2">
    <property type="entry name" value="ASPERGILLOPEPSIN-1-RELATED"/>
    <property type="match status" value="1"/>
</dbReference>
<keyword evidence="7" id="KW-0732">Signal</keyword>
<dbReference type="GeneID" id="85330656"/>
<dbReference type="PRINTS" id="PR00792">
    <property type="entry name" value="PEPSIN"/>
</dbReference>
<evidence type="ECO:0000256" key="7">
    <source>
        <dbReference type="SAM" id="SignalP"/>
    </source>
</evidence>
<feature type="domain" description="Peptidase A1" evidence="8">
    <location>
        <begin position="93"/>
        <end position="404"/>
    </location>
</feature>
<dbReference type="RefSeq" id="XP_060304145.1">
    <property type="nucleotide sequence ID" value="XM_060447386.1"/>
</dbReference>
<dbReference type="InterPro" id="IPR001461">
    <property type="entry name" value="Aspartic_peptidase_A1"/>
</dbReference>
<evidence type="ECO:0000256" key="4">
    <source>
        <dbReference type="ARBA" id="ARBA00022801"/>
    </source>
</evidence>
<dbReference type="GO" id="GO:0006508">
    <property type="term" value="P:proteolysis"/>
    <property type="evidence" value="ECO:0007669"/>
    <property type="project" value="UniProtKB-KW"/>
</dbReference>
<dbReference type="Gene3D" id="2.40.70.10">
    <property type="entry name" value="Acid Proteases"/>
    <property type="match status" value="2"/>
</dbReference>
<dbReference type="InterPro" id="IPR033121">
    <property type="entry name" value="PEPTIDASE_A1"/>
</dbReference>
<keyword evidence="2 6" id="KW-0645">Protease</keyword>
<gene>
    <name evidence="9" type="ORF">B0T26DRAFT_816887</name>
</gene>
<proteinExistence type="inferred from homology"/>
<dbReference type="FunFam" id="2.40.70.10:FF:000026">
    <property type="entry name" value="Endothiapepsin"/>
    <property type="match status" value="1"/>
</dbReference>
<comment type="similarity">
    <text evidence="1 6">Belongs to the peptidase A1 family.</text>
</comment>
<dbReference type="EMBL" id="JAUIRO010000001">
    <property type="protein sequence ID" value="KAK0735268.1"/>
    <property type="molecule type" value="Genomic_DNA"/>
</dbReference>
<feature type="active site" evidence="5">
    <location>
        <position position="111"/>
    </location>
</feature>
<dbReference type="Pfam" id="PF00026">
    <property type="entry name" value="Asp"/>
    <property type="match status" value="1"/>
</dbReference>
<evidence type="ECO:0000256" key="6">
    <source>
        <dbReference type="RuleBase" id="RU000454"/>
    </source>
</evidence>
<feature type="chain" id="PRO_5041250230" evidence="7">
    <location>
        <begin position="20"/>
        <end position="412"/>
    </location>
</feature>
<dbReference type="InterPro" id="IPR021109">
    <property type="entry name" value="Peptidase_aspartic_dom_sf"/>
</dbReference>
<evidence type="ECO:0000256" key="2">
    <source>
        <dbReference type="ARBA" id="ARBA00022670"/>
    </source>
</evidence>
<comment type="caution">
    <text evidence="9">The sequence shown here is derived from an EMBL/GenBank/DDBJ whole genome shotgun (WGS) entry which is preliminary data.</text>
</comment>
<sequence length="412" mass="43656">MLALLLLAASLVASRLASAVSPRIDSANTGTASLKQVRNPHFSPHGPSALAKVYHKYGVPLSDDLRLAVAGGIPHKRVTGSGVASPQQYDVEYLTPISVGTPPLVLNLNLDTGSSDLWVFSSELPPSEINGQTVYDPTKSTSAKKLEGATWEIEYGDGSSSEGDVYIDSVAIGDLTVTAQAVQAAKNVSAEFTADTNDDGLLGLAFNTINTVQPTRQKTFYDNAQSILDAPVFTADLKDDAPGRYNFGYIDSSVYTGNISYLPVDSSQGFWMFTSPGYAIGKGGYKITEMKGIADTGTTLLLLPTSVVVAYYKQVDGARYEGTQGGYIFACSATLPDFVFAVGNNARVTVPGKYINYAPTDSSGTTCFGGIQKDIGIGFSIFGDVALKAAFVVFDGPNQQLGWAAKPLYNYD</sequence>
<evidence type="ECO:0000256" key="1">
    <source>
        <dbReference type="ARBA" id="ARBA00007447"/>
    </source>
</evidence>
<dbReference type="PROSITE" id="PS00141">
    <property type="entry name" value="ASP_PROTEASE"/>
    <property type="match status" value="2"/>
</dbReference>
<evidence type="ECO:0000256" key="5">
    <source>
        <dbReference type="PIRSR" id="PIRSR601461-1"/>
    </source>
</evidence>
<keyword evidence="10" id="KW-1185">Reference proteome</keyword>
<evidence type="ECO:0000313" key="10">
    <source>
        <dbReference type="Proteomes" id="UP001172101"/>
    </source>
</evidence>
<dbReference type="PANTHER" id="PTHR47966">
    <property type="entry name" value="BETA-SITE APP-CLEAVING ENZYME, ISOFORM A-RELATED"/>
    <property type="match status" value="1"/>
</dbReference>
<dbReference type="FunFam" id="2.40.70.10:FF:000024">
    <property type="entry name" value="Endothiapepsin"/>
    <property type="match status" value="1"/>
</dbReference>
<name>A0AA40BJC7_9PEZI</name>
<keyword evidence="4 6" id="KW-0378">Hydrolase</keyword>
<dbReference type="CDD" id="cd06097">
    <property type="entry name" value="Aspergillopepsin_like"/>
    <property type="match status" value="1"/>
</dbReference>
<keyword evidence="3 6" id="KW-0064">Aspartyl protease</keyword>
<dbReference type="SUPFAM" id="SSF50630">
    <property type="entry name" value="Acid proteases"/>
    <property type="match status" value="1"/>
</dbReference>
<organism evidence="9 10">
    <name type="scientific">Lasiosphaeria miniovina</name>
    <dbReference type="NCBI Taxonomy" id="1954250"/>
    <lineage>
        <taxon>Eukaryota</taxon>
        <taxon>Fungi</taxon>
        <taxon>Dikarya</taxon>
        <taxon>Ascomycota</taxon>
        <taxon>Pezizomycotina</taxon>
        <taxon>Sordariomycetes</taxon>
        <taxon>Sordariomycetidae</taxon>
        <taxon>Sordariales</taxon>
        <taxon>Lasiosphaeriaceae</taxon>
        <taxon>Lasiosphaeria</taxon>
    </lineage>
</organism>
<evidence type="ECO:0000313" key="9">
    <source>
        <dbReference type="EMBL" id="KAK0735268.1"/>
    </source>
</evidence>